<proteinExistence type="predicted"/>
<sequence length="61" mass="6938">MLHAKVLILTTNLAQLFVTDLCSHILCNQTDKRFFSLTTDEICFILDSSLQKMFLTLTSSL</sequence>
<reference evidence="2" key="2">
    <citation type="journal article" date="2015" name="Data Brief">
        <title>Shoot transcriptome of the giant reed, Arundo donax.</title>
        <authorList>
            <person name="Barrero R.A."/>
            <person name="Guerrero F.D."/>
            <person name="Moolhuijzen P."/>
            <person name="Goolsby J.A."/>
            <person name="Tidwell J."/>
            <person name="Bellgard S.E."/>
            <person name="Bellgard M.I."/>
        </authorList>
    </citation>
    <scope>NUCLEOTIDE SEQUENCE</scope>
    <source>
        <tissue evidence="2">Shoot tissue taken approximately 20 cm above the soil surface</tissue>
    </source>
</reference>
<reference evidence="2" key="1">
    <citation type="submission" date="2014-09" db="EMBL/GenBank/DDBJ databases">
        <authorList>
            <person name="Magalhaes I.L.F."/>
            <person name="Oliveira U."/>
            <person name="Santos F.R."/>
            <person name="Vidigal T.H.D.A."/>
            <person name="Brescovit A.D."/>
            <person name="Santos A.J."/>
        </authorList>
    </citation>
    <scope>NUCLEOTIDE SEQUENCE</scope>
    <source>
        <tissue evidence="2">Shoot tissue taken approximately 20 cm above the soil surface</tissue>
    </source>
</reference>
<accession>A0A0A9EP44</accession>
<name>A0A0A9EP44_ARUDO</name>
<dbReference type="EMBL" id="GBRH01197122">
    <property type="protein sequence ID" value="JAE00774.1"/>
    <property type="molecule type" value="Transcribed_RNA"/>
</dbReference>
<keyword evidence="1" id="KW-0732">Signal</keyword>
<protein>
    <submittedName>
        <fullName evidence="2">Uncharacterized protein</fullName>
    </submittedName>
</protein>
<organism evidence="2">
    <name type="scientific">Arundo donax</name>
    <name type="common">Giant reed</name>
    <name type="synonym">Donax arundinaceus</name>
    <dbReference type="NCBI Taxonomy" id="35708"/>
    <lineage>
        <taxon>Eukaryota</taxon>
        <taxon>Viridiplantae</taxon>
        <taxon>Streptophyta</taxon>
        <taxon>Embryophyta</taxon>
        <taxon>Tracheophyta</taxon>
        <taxon>Spermatophyta</taxon>
        <taxon>Magnoliopsida</taxon>
        <taxon>Liliopsida</taxon>
        <taxon>Poales</taxon>
        <taxon>Poaceae</taxon>
        <taxon>PACMAD clade</taxon>
        <taxon>Arundinoideae</taxon>
        <taxon>Arundineae</taxon>
        <taxon>Arundo</taxon>
    </lineage>
</organism>
<dbReference type="AlphaFoldDB" id="A0A0A9EP44"/>
<evidence type="ECO:0000256" key="1">
    <source>
        <dbReference type="SAM" id="SignalP"/>
    </source>
</evidence>
<feature type="signal peptide" evidence="1">
    <location>
        <begin position="1"/>
        <end position="16"/>
    </location>
</feature>
<feature type="chain" id="PRO_5002044151" evidence="1">
    <location>
        <begin position="17"/>
        <end position="61"/>
    </location>
</feature>
<evidence type="ECO:0000313" key="2">
    <source>
        <dbReference type="EMBL" id="JAE00774.1"/>
    </source>
</evidence>